<gene>
    <name evidence="2" type="ORF">THRCLA_08391</name>
</gene>
<evidence type="ECO:0000256" key="1">
    <source>
        <dbReference type="SAM" id="MobiDB-lite"/>
    </source>
</evidence>
<keyword evidence="3" id="KW-1185">Reference proteome</keyword>
<feature type="region of interest" description="Disordered" evidence="1">
    <location>
        <begin position="34"/>
        <end position="53"/>
    </location>
</feature>
<proteinExistence type="predicted"/>
<dbReference type="AlphaFoldDB" id="A0A1V9Z736"/>
<dbReference type="OrthoDB" id="165832at2759"/>
<name>A0A1V9Z736_9STRA</name>
<evidence type="ECO:0000313" key="3">
    <source>
        <dbReference type="Proteomes" id="UP000243217"/>
    </source>
</evidence>
<reference evidence="2 3" key="1">
    <citation type="journal article" date="2014" name="Genome Biol. Evol.">
        <title>The secreted proteins of Achlya hypogyna and Thraustotheca clavata identify the ancestral oomycete secretome and reveal gene acquisitions by horizontal gene transfer.</title>
        <authorList>
            <person name="Misner I."/>
            <person name="Blouin N."/>
            <person name="Leonard G."/>
            <person name="Richards T.A."/>
            <person name="Lane C.E."/>
        </authorList>
    </citation>
    <scope>NUCLEOTIDE SEQUENCE [LARGE SCALE GENOMIC DNA]</scope>
    <source>
        <strain evidence="2 3">ATCC 34112</strain>
    </source>
</reference>
<dbReference type="Proteomes" id="UP000243217">
    <property type="component" value="Unassembled WGS sequence"/>
</dbReference>
<organism evidence="2 3">
    <name type="scientific">Thraustotheca clavata</name>
    <dbReference type="NCBI Taxonomy" id="74557"/>
    <lineage>
        <taxon>Eukaryota</taxon>
        <taxon>Sar</taxon>
        <taxon>Stramenopiles</taxon>
        <taxon>Oomycota</taxon>
        <taxon>Saprolegniomycetes</taxon>
        <taxon>Saprolegniales</taxon>
        <taxon>Achlyaceae</taxon>
        <taxon>Thraustotheca</taxon>
    </lineage>
</organism>
<accession>A0A1V9Z736</accession>
<evidence type="ECO:0000313" key="2">
    <source>
        <dbReference type="EMBL" id="OQR93650.1"/>
    </source>
</evidence>
<dbReference type="EMBL" id="JNBS01002240">
    <property type="protein sequence ID" value="OQR93650.1"/>
    <property type="molecule type" value="Genomic_DNA"/>
</dbReference>
<comment type="caution">
    <text evidence="2">The sequence shown here is derived from an EMBL/GenBank/DDBJ whole genome shotgun (WGS) entry which is preliminary data.</text>
</comment>
<feature type="compositionally biased region" description="Basic and acidic residues" evidence="1">
    <location>
        <begin position="42"/>
        <end position="53"/>
    </location>
</feature>
<sequence length="152" mass="17684">MNSPKEEYHVMQGSMPDLSTEAGRQLMEQMGAMDDGTTISDDDPHGERGFFDPSDRLYLVEQAQAKREKEIEQRNKELDAVRTFYQDQRNQKQQRHLDMPPLIEKTVDDIQPTVVSVLKKRKERKQTRVKEKKLKTIALVNYASSSESEQEK</sequence>
<protein>
    <submittedName>
        <fullName evidence="2">Uncharacterized protein</fullName>
    </submittedName>
</protein>